<dbReference type="GO" id="GO:0016020">
    <property type="term" value="C:membrane"/>
    <property type="evidence" value="ECO:0007669"/>
    <property type="project" value="UniProtKB-SubCell"/>
</dbReference>
<evidence type="ECO:0000256" key="3">
    <source>
        <dbReference type="ARBA" id="ARBA00022692"/>
    </source>
</evidence>
<dbReference type="GO" id="GO:0004252">
    <property type="term" value="F:serine-type endopeptidase activity"/>
    <property type="evidence" value="ECO:0007669"/>
    <property type="project" value="InterPro"/>
</dbReference>
<dbReference type="OrthoDB" id="9813074at2"/>
<evidence type="ECO:0000256" key="7">
    <source>
        <dbReference type="SAM" id="Phobius"/>
    </source>
</evidence>
<dbReference type="InterPro" id="IPR035952">
    <property type="entry name" value="Rhomboid-like_sf"/>
</dbReference>
<evidence type="ECO:0000256" key="4">
    <source>
        <dbReference type="ARBA" id="ARBA00022801"/>
    </source>
</evidence>
<comment type="caution">
    <text evidence="9">The sequence shown here is derived from an EMBL/GenBank/DDBJ whole genome shotgun (WGS) entry which is preliminary data.</text>
</comment>
<dbReference type="Gene3D" id="1.20.1540.10">
    <property type="entry name" value="Rhomboid-like"/>
    <property type="match status" value="1"/>
</dbReference>
<keyword evidence="4" id="KW-0378">Hydrolase</keyword>
<name>A0A0M0G777_SPOGL</name>
<dbReference type="Pfam" id="PF01694">
    <property type="entry name" value="Rhomboid"/>
    <property type="match status" value="1"/>
</dbReference>
<feature type="domain" description="Peptidase S54 rhomboid" evidence="8">
    <location>
        <begin position="56"/>
        <end position="192"/>
    </location>
</feature>
<evidence type="ECO:0000256" key="1">
    <source>
        <dbReference type="ARBA" id="ARBA00004141"/>
    </source>
</evidence>
<feature type="transmembrane region" description="Helical" evidence="7">
    <location>
        <begin position="97"/>
        <end position="115"/>
    </location>
</feature>
<keyword evidence="6 7" id="KW-0472">Membrane</keyword>
<organism evidence="9 10">
    <name type="scientific">Sporosarcina globispora</name>
    <name type="common">Bacillus globisporus</name>
    <dbReference type="NCBI Taxonomy" id="1459"/>
    <lineage>
        <taxon>Bacteria</taxon>
        <taxon>Bacillati</taxon>
        <taxon>Bacillota</taxon>
        <taxon>Bacilli</taxon>
        <taxon>Bacillales</taxon>
        <taxon>Caryophanaceae</taxon>
        <taxon>Sporosarcina</taxon>
    </lineage>
</organism>
<sequence>MFTRTESFKEFIRYYPVVSAIICIHIIIYLLTVIPLFPNTLIFEKLAGVNLYIVQGEYWRLLSPIILHSGFPHVLFNSFSLVLFGPVLERLLGKTRFILLYITAGVAANIATLILEPLTYIHVGASGAIFGLFGYFAAIIVFRKDLLSRENSQIILTITIIGVIMTFLQPNINVTAHLFGLLAGFLFGAALLANGRTSSSSSIIRTGGLSRIRPSLKGVPASRLVLWGIIIILAVLGFLAR</sequence>
<comment type="similarity">
    <text evidence="2">Belongs to the peptidase S54 family.</text>
</comment>
<feature type="transmembrane region" description="Helical" evidence="7">
    <location>
        <begin position="121"/>
        <end position="142"/>
    </location>
</feature>
<keyword evidence="3 7" id="KW-0812">Transmembrane</keyword>
<evidence type="ECO:0000256" key="6">
    <source>
        <dbReference type="ARBA" id="ARBA00023136"/>
    </source>
</evidence>
<accession>A0A0M0G777</accession>
<evidence type="ECO:0000313" key="10">
    <source>
        <dbReference type="Proteomes" id="UP000037109"/>
    </source>
</evidence>
<evidence type="ECO:0000256" key="2">
    <source>
        <dbReference type="ARBA" id="ARBA00009045"/>
    </source>
</evidence>
<keyword evidence="5 7" id="KW-1133">Transmembrane helix</keyword>
<keyword evidence="10" id="KW-1185">Reference proteome</keyword>
<dbReference type="PANTHER" id="PTHR43731:SF14">
    <property type="entry name" value="PRESENILIN-ASSOCIATED RHOMBOID-LIKE PROTEIN, MITOCHONDRIAL"/>
    <property type="match status" value="1"/>
</dbReference>
<dbReference type="PANTHER" id="PTHR43731">
    <property type="entry name" value="RHOMBOID PROTEASE"/>
    <property type="match status" value="1"/>
</dbReference>
<dbReference type="STRING" id="1459.AF332_01855"/>
<dbReference type="InterPro" id="IPR050925">
    <property type="entry name" value="Rhomboid_protease_S54"/>
</dbReference>
<feature type="transmembrane region" description="Helical" evidence="7">
    <location>
        <begin position="178"/>
        <end position="195"/>
    </location>
</feature>
<evidence type="ECO:0000259" key="8">
    <source>
        <dbReference type="Pfam" id="PF01694"/>
    </source>
</evidence>
<comment type="subcellular location">
    <subcellularLocation>
        <location evidence="1">Membrane</location>
        <topology evidence="1">Multi-pass membrane protein</topology>
    </subcellularLocation>
</comment>
<dbReference type="EMBL" id="LGUF01000007">
    <property type="protein sequence ID" value="KON85694.1"/>
    <property type="molecule type" value="Genomic_DNA"/>
</dbReference>
<feature type="transmembrane region" description="Helical" evidence="7">
    <location>
        <begin position="221"/>
        <end position="240"/>
    </location>
</feature>
<feature type="transmembrane region" description="Helical" evidence="7">
    <location>
        <begin position="65"/>
        <end position="85"/>
    </location>
</feature>
<dbReference type="SUPFAM" id="SSF144091">
    <property type="entry name" value="Rhomboid-like"/>
    <property type="match status" value="1"/>
</dbReference>
<gene>
    <name evidence="9" type="ORF">AF332_01855</name>
</gene>
<dbReference type="PATRIC" id="fig|1459.3.peg.396"/>
<feature type="transmembrane region" description="Helical" evidence="7">
    <location>
        <begin position="12"/>
        <end position="37"/>
    </location>
</feature>
<evidence type="ECO:0000256" key="5">
    <source>
        <dbReference type="ARBA" id="ARBA00022989"/>
    </source>
</evidence>
<reference evidence="10" key="1">
    <citation type="submission" date="2015-07" db="EMBL/GenBank/DDBJ databases">
        <title>Fjat-10036 dsm4.</title>
        <authorList>
            <person name="Liu B."/>
            <person name="Wang J."/>
            <person name="Zhu Y."/>
            <person name="Liu G."/>
            <person name="Chen Q."/>
            <person name="Chen Z."/>
            <person name="Lan J."/>
            <person name="Che J."/>
            <person name="Ge C."/>
            <person name="Shi H."/>
            <person name="Pan Z."/>
            <person name="Liu X."/>
        </authorList>
    </citation>
    <scope>NUCLEOTIDE SEQUENCE [LARGE SCALE GENOMIC DNA]</scope>
    <source>
        <strain evidence="10">DSM 4</strain>
    </source>
</reference>
<evidence type="ECO:0000313" key="9">
    <source>
        <dbReference type="EMBL" id="KON85694.1"/>
    </source>
</evidence>
<dbReference type="InterPro" id="IPR022764">
    <property type="entry name" value="Peptidase_S54_rhomboid_dom"/>
</dbReference>
<dbReference type="RefSeq" id="WP_053433089.1">
    <property type="nucleotide sequence ID" value="NZ_LGUF01000007.1"/>
</dbReference>
<protein>
    <submittedName>
        <fullName evidence="9">Membrane protein</fullName>
    </submittedName>
</protein>
<proteinExistence type="inferred from homology"/>
<dbReference type="AlphaFoldDB" id="A0A0M0G777"/>
<feature type="transmembrane region" description="Helical" evidence="7">
    <location>
        <begin position="154"/>
        <end position="172"/>
    </location>
</feature>
<dbReference type="Proteomes" id="UP000037109">
    <property type="component" value="Unassembled WGS sequence"/>
</dbReference>